<keyword evidence="1" id="KW-0812">Transmembrane</keyword>
<accession>A0A1H3MDG9</accession>
<feature type="transmembrane region" description="Helical" evidence="1">
    <location>
        <begin position="109"/>
        <end position="135"/>
    </location>
</feature>
<protein>
    <submittedName>
        <fullName evidence="2">Thiamine transporter</fullName>
    </submittedName>
</protein>
<dbReference type="InterPro" id="IPR012651">
    <property type="entry name" value="Thia_Transptr_ThiT"/>
</dbReference>
<name>A0A1H3MDG9_9BACI</name>
<feature type="transmembrane region" description="Helical" evidence="1">
    <location>
        <begin position="30"/>
        <end position="49"/>
    </location>
</feature>
<proteinExistence type="predicted"/>
<dbReference type="AlphaFoldDB" id="A0A1H3MDG9"/>
<dbReference type="GO" id="GO:0005886">
    <property type="term" value="C:plasma membrane"/>
    <property type="evidence" value="ECO:0007669"/>
    <property type="project" value="InterPro"/>
</dbReference>
<dbReference type="STRING" id="1503961.SAMN05421736_103177"/>
<dbReference type="OrthoDB" id="9795813at2"/>
<dbReference type="Proteomes" id="UP000198935">
    <property type="component" value="Unassembled WGS sequence"/>
</dbReference>
<feature type="transmembrane region" description="Helical" evidence="1">
    <location>
        <begin position="155"/>
        <end position="172"/>
    </location>
</feature>
<organism evidence="2 3">
    <name type="scientific">Evansella caseinilytica</name>
    <dbReference type="NCBI Taxonomy" id="1503961"/>
    <lineage>
        <taxon>Bacteria</taxon>
        <taxon>Bacillati</taxon>
        <taxon>Bacillota</taxon>
        <taxon>Bacilli</taxon>
        <taxon>Bacillales</taxon>
        <taxon>Bacillaceae</taxon>
        <taxon>Evansella</taxon>
    </lineage>
</organism>
<reference evidence="3" key="1">
    <citation type="submission" date="2016-10" db="EMBL/GenBank/DDBJ databases">
        <authorList>
            <person name="Varghese N."/>
            <person name="Submissions S."/>
        </authorList>
    </citation>
    <scope>NUCLEOTIDE SEQUENCE [LARGE SCALE GENOMIC DNA]</scope>
    <source>
        <strain evidence="3">SP</strain>
    </source>
</reference>
<keyword evidence="1" id="KW-0472">Membrane</keyword>
<dbReference type="Gene3D" id="1.10.1760.20">
    <property type="match status" value="1"/>
</dbReference>
<feature type="transmembrane region" description="Helical" evidence="1">
    <location>
        <begin position="7"/>
        <end position="24"/>
    </location>
</feature>
<keyword evidence="1" id="KW-1133">Transmembrane helix</keyword>
<sequence>MRRTSPVLILAEIAIMAALAFILDFFSFKIWAQGGSVSFAMIPVFIIAYRRGLRAGLVTGLIFGLLNMLVNPYIVHWLQGLLDYPIAFLALGFAGLFKLTAGMPGKKQALYITAGIFIACLLRFLSHFTAGVVWFGEWAPEGTPVAVYSAAYNGTYMVPGFIISVIAVILLAKANQKLLHPNG</sequence>
<evidence type="ECO:0000256" key="1">
    <source>
        <dbReference type="SAM" id="Phobius"/>
    </source>
</evidence>
<keyword evidence="3" id="KW-1185">Reference proteome</keyword>
<gene>
    <name evidence="2" type="ORF">SAMN05421736_103177</name>
</gene>
<feature type="transmembrane region" description="Helical" evidence="1">
    <location>
        <begin position="81"/>
        <end position="97"/>
    </location>
</feature>
<feature type="transmembrane region" description="Helical" evidence="1">
    <location>
        <begin position="56"/>
        <end position="75"/>
    </location>
</feature>
<dbReference type="NCBIfam" id="TIGR02357">
    <property type="entry name" value="ECF_ThiT_YuaJ"/>
    <property type="match status" value="1"/>
</dbReference>
<dbReference type="EMBL" id="FNPI01000003">
    <property type="protein sequence ID" value="SDY74065.1"/>
    <property type="molecule type" value="Genomic_DNA"/>
</dbReference>
<dbReference type="GO" id="GO:0015234">
    <property type="term" value="F:thiamine transmembrane transporter activity"/>
    <property type="evidence" value="ECO:0007669"/>
    <property type="project" value="InterPro"/>
</dbReference>
<evidence type="ECO:0000313" key="3">
    <source>
        <dbReference type="Proteomes" id="UP000198935"/>
    </source>
</evidence>
<dbReference type="Pfam" id="PF09515">
    <property type="entry name" value="Thia_YuaJ"/>
    <property type="match status" value="1"/>
</dbReference>
<evidence type="ECO:0000313" key="2">
    <source>
        <dbReference type="EMBL" id="SDY74065.1"/>
    </source>
</evidence>